<proteinExistence type="predicted"/>
<name>A0A3Q0IMW5_DIACI</name>
<protein>
    <submittedName>
        <fullName evidence="3">MATH and LRR domain-containing protein PFE0570w-like isoform X2</fullName>
    </submittedName>
</protein>
<feature type="compositionally biased region" description="Basic and acidic residues" evidence="1">
    <location>
        <begin position="289"/>
        <end position="305"/>
    </location>
</feature>
<sequence>MSFGPPDPHIIDIDEFLKLDFNRVIDQLKVDNDILRRRLEVMERHISKQQPPPVSKTAEGDGKDGGSAHKVDRVMEQKIDQLLRTVEFYKNETICLKNFNESLTDKYNLENKYLYNQVTFYVEALKNCEDQQAYWRSLVNRYKAAFEEQQLKTMACFKYLQQIKTKYEEQLEHQRILIRLLDDRFKRYFVQRAGPQSRDVSGEMKQLIPENWGLQEKIEYLELKFINENRDKILNRLLFENEQLRTLIENDFYQNSEYHSKKRIKTHEDYFLDYLKRDSVHSRLIQKEKARLAKQKQMEKNRQDNAGEYTESNPEEDDDEEEDEENVNEENKEDESEAIADDEEGSSSTMSEILHGSITDLIDLMEPTKEVSEHEKSHEEKPEKSGRKDDKKPRDVDGTDEVVLDKTDSCSKQETSTEQEYQSTVPVVRSEDRKFNTNDSSRKQDGINMEYKKSTDFSEAKCGTTIRKTPNEPDHESLLETTDNDPDETNVDSKEDELEPLDSHKKLYTSVINQLKHTRAAITPETTTNTPKPTSRSFTDREVVIRKMKLSDYEKSQDGARKLEEENAHNDCNGKQKGYSKYFENFGGTGKKG</sequence>
<feature type="compositionally biased region" description="Basic and acidic residues" evidence="1">
    <location>
        <begin position="469"/>
        <end position="478"/>
    </location>
</feature>
<evidence type="ECO:0000313" key="3">
    <source>
        <dbReference type="RefSeq" id="XP_026677651.1"/>
    </source>
</evidence>
<feature type="compositionally biased region" description="Acidic residues" evidence="1">
    <location>
        <begin position="482"/>
        <end position="500"/>
    </location>
</feature>
<feature type="region of interest" description="Disordered" evidence="1">
    <location>
        <begin position="519"/>
        <end position="540"/>
    </location>
</feature>
<dbReference type="PaxDb" id="121845-A0A3Q0IMW5"/>
<gene>
    <name evidence="3" type="primary">LOC103506872</name>
</gene>
<dbReference type="RefSeq" id="XP_026677651.1">
    <property type="nucleotide sequence ID" value="XM_026821850.1"/>
</dbReference>
<dbReference type="Proteomes" id="UP000079169">
    <property type="component" value="Unplaced"/>
</dbReference>
<feature type="compositionally biased region" description="Polar residues" evidence="1">
    <location>
        <begin position="412"/>
        <end position="425"/>
    </location>
</feature>
<feature type="compositionally biased region" description="Acidic residues" evidence="1">
    <location>
        <begin position="313"/>
        <end position="345"/>
    </location>
</feature>
<dbReference type="GeneID" id="103506872"/>
<feature type="compositionally biased region" description="Basic and acidic residues" evidence="1">
    <location>
        <begin position="58"/>
        <end position="68"/>
    </location>
</feature>
<feature type="compositionally biased region" description="Basic and acidic residues" evidence="1">
    <location>
        <begin position="366"/>
        <end position="411"/>
    </location>
</feature>
<feature type="region of interest" description="Disordered" evidence="1">
    <location>
        <begin position="45"/>
        <end position="68"/>
    </location>
</feature>
<keyword evidence="2" id="KW-1185">Reference proteome</keyword>
<accession>A0A3Q0IMW5</accession>
<feature type="region of interest" description="Disordered" evidence="1">
    <location>
        <begin position="566"/>
        <end position="593"/>
    </location>
</feature>
<feature type="compositionally biased region" description="Basic and acidic residues" evidence="1">
    <location>
        <begin position="429"/>
        <end position="459"/>
    </location>
</feature>
<feature type="compositionally biased region" description="Low complexity" evidence="1">
    <location>
        <begin position="523"/>
        <end position="534"/>
    </location>
</feature>
<dbReference type="AlphaFoldDB" id="A0A3Q0IMW5"/>
<feature type="region of interest" description="Disordered" evidence="1">
    <location>
        <begin position="289"/>
        <end position="503"/>
    </location>
</feature>
<organism evidence="2 3">
    <name type="scientific">Diaphorina citri</name>
    <name type="common">Asian citrus psyllid</name>
    <dbReference type="NCBI Taxonomy" id="121845"/>
    <lineage>
        <taxon>Eukaryota</taxon>
        <taxon>Metazoa</taxon>
        <taxon>Ecdysozoa</taxon>
        <taxon>Arthropoda</taxon>
        <taxon>Hexapoda</taxon>
        <taxon>Insecta</taxon>
        <taxon>Pterygota</taxon>
        <taxon>Neoptera</taxon>
        <taxon>Paraneoptera</taxon>
        <taxon>Hemiptera</taxon>
        <taxon>Sternorrhyncha</taxon>
        <taxon>Psylloidea</taxon>
        <taxon>Psyllidae</taxon>
        <taxon>Diaphorininae</taxon>
        <taxon>Diaphorina</taxon>
    </lineage>
</organism>
<evidence type="ECO:0000313" key="2">
    <source>
        <dbReference type="Proteomes" id="UP000079169"/>
    </source>
</evidence>
<evidence type="ECO:0000256" key="1">
    <source>
        <dbReference type="SAM" id="MobiDB-lite"/>
    </source>
</evidence>
<reference evidence="3" key="1">
    <citation type="submission" date="2025-08" db="UniProtKB">
        <authorList>
            <consortium name="RefSeq"/>
        </authorList>
    </citation>
    <scope>IDENTIFICATION</scope>
</reference>